<dbReference type="AlphaFoldDB" id="A0A975HKR7"/>
<feature type="domain" description="Methyl-accepting transducer" evidence="6">
    <location>
        <begin position="145"/>
        <end position="329"/>
    </location>
</feature>
<dbReference type="PROSITE" id="PS50111">
    <property type="entry name" value="CHEMOTAXIS_TRANSDUC_2"/>
    <property type="match status" value="1"/>
</dbReference>
<name>A0A975HKR7_9GAMM</name>
<comment type="subcellular location">
    <subcellularLocation>
        <location evidence="1">Membrane</location>
    </subcellularLocation>
</comment>
<evidence type="ECO:0000256" key="4">
    <source>
        <dbReference type="PROSITE-ProRule" id="PRU00284"/>
    </source>
</evidence>
<dbReference type="EMBL" id="CP072133">
    <property type="protein sequence ID" value="QTH71202.1"/>
    <property type="molecule type" value="Genomic_DNA"/>
</dbReference>
<dbReference type="GO" id="GO:0006935">
    <property type="term" value="P:chemotaxis"/>
    <property type="evidence" value="ECO:0007669"/>
    <property type="project" value="InterPro"/>
</dbReference>
<sequence length="341" mass="37130">MKQGRPWQTPILLAEPHEGNKTMSDFDAASETLQQHAEALTGYINQLKDSSNHNILADVKSASTSSLISFAISISVIVLLVYLLKEWIIAPIKSLELVFKKLNQGDANLHFRFDNIEPNELGAIQYAFNEFLAKLQSMADSITQKVDVIYQDIEILDKSASDVSAQTQELFKRVELLASAMHELAATSEDVARAMENTSGNVEGLNTYLNNGHSLSEQTQEATLRVSERINESSNVINQVENHTTSIVAMVDNIRAIAEQTNLLALNAAIEAARAGEQGRGFAVVADEVRALASRTQVSTVEINSIIQSLKSSASNAVDIMGVSLREVDGCVTLGCPAKTR</sequence>
<evidence type="ECO:0000313" key="8">
    <source>
        <dbReference type="EMBL" id="QTH71202.1"/>
    </source>
</evidence>
<dbReference type="InterPro" id="IPR004090">
    <property type="entry name" value="Chemotax_Me-accpt_rcpt"/>
</dbReference>
<keyword evidence="2 4" id="KW-0807">Transducer</keyword>
<accession>A0A975HKR7</accession>
<feature type="domain" description="HAMP" evidence="7">
    <location>
        <begin position="86"/>
        <end position="140"/>
    </location>
</feature>
<evidence type="ECO:0000259" key="6">
    <source>
        <dbReference type="PROSITE" id="PS50111"/>
    </source>
</evidence>
<dbReference type="GO" id="GO:0007165">
    <property type="term" value="P:signal transduction"/>
    <property type="evidence" value="ECO:0007669"/>
    <property type="project" value="UniProtKB-KW"/>
</dbReference>
<evidence type="ECO:0000256" key="1">
    <source>
        <dbReference type="ARBA" id="ARBA00004370"/>
    </source>
</evidence>
<evidence type="ECO:0000256" key="2">
    <source>
        <dbReference type="ARBA" id="ARBA00023224"/>
    </source>
</evidence>
<dbReference type="Proteomes" id="UP000664904">
    <property type="component" value="Chromosome"/>
</dbReference>
<dbReference type="KEGG" id="pxi:J5O05_15595"/>
<keyword evidence="5" id="KW-1133">Transmembrane helix</keyword>
<keyword evidence="5" id="KW-0812">Transmembrane</keyword>
<evidence type="ECO:0000256" key="5">
    <source>
        <dbReference type="SAM" id="Phobius"/>
    </source>
</evidence>
<organism evidence="8 9">
    <name type="scientific">Pseudoalteromonas xiamenensis</name>
    <dbReference type="NCBI Taxonomy" id="882626"/>
    <lineage>
        <taxon>Bacteria</taxon>
        <taxon>Pseudomonadati</taxon>
        <taxon>Pseudomonadota</taxon>
        <taxon>Gammaproteobacteria</taxon>
        <taxon>Alteromonadales</taxon>
        <taxon>Pseudoalteromonadaceae</taxon>
        <taxon>Pseudoalteromonas</taxon>
    </lineage>
</organism>
<reference evidence="8" key="1">
    <citation type="submission" date="2021-03" db="EMBL/GenBank/DDBJ databases">
        <title>Complete Genome of Pseudoalteromonas xiamenensis STKMTI.2, a new potential marine bacterium producing anti-Vibrio compounds.</title>
        <authorList>
            <person name="Handayani D.P."/>
            <person name="Isnansetyo A."/>
            <person name="Istiqomah I."/>
            <person name="Jumina J."/>
        </authorList>
    </citation>
    <scope>NUCLEOTIDE SEQUENCE</scope>
    <source>
        <strain evidence="8">STKMTI.2</strain>
    </source>
</reference>
<proteinExistence type="inferred from homology"/>
<feature type="transmembrane region" description="Helical" evidence="5">
    <location>
        <begin position="66"/>
        <end position="84"/>
    </location>
</feature>
<dbReference type="GO" id="GO:0016020">
    <property type="term" value="C:membrane"/>
    <property type="evidence" value="ECO:0007669"/>
    <property type="project" value="UniProtKB-SubCell"/>
</dbReference>
<evidence type="ECO:0000256" key="3">
    <source>
        <dbReference type="ARBA" id="ARBA00029447"/>
    </source>
</evidence>
<dbReference type="Gene3D" id="1.10.287.950">
    <property type="entry name" value="Methyl-accepting chemotaxis protein"/>
    <property type="match status" value="1"/>
</dbReference>
<dbReference type="SUPFAM" id="SSF58104">
    <property type="entry name" value="Methyl-accepting chemotaxis protein (MCP) signaling domain"/>
    <property type="match status" value="1"/>
</dbReference>
<evidence type="ECO:0000313" key="9">
    <source>
        <dbReference type="Proteomes" id="UP000664904"/>
    </source>
</evidence>
<keyword evidence="5" id="KW-0472">Membrane</keyword>
<protein>
    <submittedName>
        <fullName evidence="8">Methyl-accepting chemotaxis protein</fullName>
    </submittedName>
</protein>
<dbReference type="SMART" id="SM00283">
    <property type="entry name" value="MA"/>
    <property type="match status" value="1"/>
</dbReference>
<dbReference type="GO" id="GO:0004888">
    <property type="term" value="F:transmembrane signaling receptor activity"/>
    <property type="evidence" value="ECO:0007669"/>
    <property type="project" value="InterPro"/>
</dbReference>
<dbReference type="PRINTS" id="PR00260">
    <property type="entry name" value="CHEMTRNSDUCR"/>
</dbReference>
<gene>
    <name evidence="8" type="ORF">J5O05_15595</name>
</gene>
<keyword evidence="9" id="KW-1185">Reference proteome</keyword>
<dbReference type="InterPro" id="IPR003660">
    <property type="entry name" value="HAMP_dom"/>
</dbReference>
<dbReference type="PROSITE" id="PS50885">
    <property type="entry name" value="HAMP"/>
    <property type="match status" value="1"/>
</dbReference>
<dbReference type="PANTHER" id="PTHR32089">
    <property type="entry name" value="METHYL-ACCEPTING CHEMOTAXIS PROTEIN MCPB"/>
    <property type="match status" value="1"/>
</dbReference>
<dbReference type="PANTHER" id="PTHR32089:SF112">
    <property type="entry name" value="LYSOZYME-LIKE PROTEIN-RELATED"/>
    <property type="match status" value="1"/>
</dbReference>
<comment type="similarity">
    <text evidence="3">Belongs to the methyl-accepting chemotaxis (MCP) protein family.</text>
</comment>
<evidence type="ECO:0000259" key="7">
    <source>
        <dbReference type="PROSITE" id="PS50885"/>
    </source>
</evidence>
<dbReference type="Pfam" id="PF00015">
    <property type="entry name" value="MCPsignal"/>
    <property type="match status" value="1"/>
</dbReference>
<dbReference type="InterPro" id="IPR004089">
    <property type="entry name" value="MCPsignal_dom"/>
</dbReference>